<keyword evidence="3" id="KW-1185">Reference proteome</keyword>
<evidence type="ECO:0000313" key="2">
    <source>
        <dbReference type="EMBL" id="BBK22134.1"/>
    </source>
</evidence>
<dbReference type="EMBL" id="AP019695">
    <property type="protein sequence ID" value="BBK22134.1"/>
    <property type="molecule type" value="Genomic_DNA"/>
</dbReference>
<proteinExistence type="predicted"/>
<dbReference type="Gene3D" id="3.40.50.1820">
    <property type="entry name" value="alpha/beta hydrolase"/>
    <property type="match status" value="1"/>
</dbReference>
<name>A0A6N4TI24_9FIRM</name>
<dbReference type="PANTHER" id="PTHR43194">
    <property type="entry name" value="HYDROLASE ALPHA/BETA FOLD FAMILY"/>
    <property type="match status" value="1"/>
</dbReference>
<evidence type="ECO:0000259" key="1">
    <source>
        <dbReference type="Pfam" id="PF12697"/>
    </source>
</evidence>
<organism evidence="2 3">
    <name type="scientific">Amedibacterium intestinale</name>
    <dbReference type="NCBI Taxonomy" id="2583452"/>
    <lineage>
        <taxon>Bacteria</taxon>
        <taxon>Bacillati</taxon>
        <taxon>Bacillota</taxon>
        <taxon>Erysipelotrichia</taxon>
        <taxon>Erysipelotrichales</taxon>
        <taxon>Erysipelotrichaceae</taxon>
        <taxon>Amedibacterium</taxon>
    </lineage>
</organism>
<dbReference type="InterPro" id="IPR029058">
    <property type="entry name" value="AB_hydrolase_fold"/>
</dbReference>
<keyword evidence="2" id="KW-0378">Hydrolase</keyword>
<dbReference type="InterPro" id="IPR000073">
    <property type="entry name" value="AB_hydrolase_1"/>
</dbReference>
<protein>
    <submittedName>
        <fullName evidence="2">Acyl-CoA thioester hydrolase</fullName>
    </submittedName>
</protein>
<accession>A0A6N4TI24</accession>
<gene>
    <name evidence="2" type="ORF">Aargi30884_10370</name>
</gene>
<dbReference type="AlphaFoldDB" id="A0A6N4TI24"/>
<dbReference type="KEGG" id="aarg:Aargi30884_10370"/>
<dbReference type="SUPFAM" id="SSF53474">
    <property type="entry name" value="alpha/beta-Hydrolases"/>
    <property type="match status" value="1"/>
</dbReference>
<dbReference type="PANTHER" id="PTHR43194:SF2">
    <property type="entry name" value="PEROXISOMAL MEMBRANE PROTEIN LPX1"/>
    <property type="match status" value="1"/>
</dbReference>
<dbReference type="InterPro" id="IPR050228">
    <property type="entry name" value="Carboxylesterase_BioH"/>
</dbReference>
<feature type="domain" description="AB hydrolase-1" evidence="1">
    <location>
        <begin position="4"/>
        <end position="199"/>
    </location>
</feature>
<dbReference type="Pfam" id="PF12697">
    <property type="entry name" value="Abhydrolase_6"/>
    <property type="match status" value="1"/>
</dbReference>
<reference evidence="3" key="1">
    <citation type="submission" date="2019-05" db="EMBL/GenBank/DDBJ databases">
        <title>Complete genome sequencing of Absiella argi strain JCM 30884.</title>
        <authorList>
            <person name="Sakamoto M."/>
            <person name="Murakami T."/>
            <person name="Mori H."/>
        </authorList>
    </citation>
    <scope>NUCLEOTIDE SEQUENCE [LARGE SCALE GENOMIC DNA]</scope>
    <source>
        <strain evidence="3">JCM 30884</strain>
    </source>
</reference>
<dbReference type="RefSeq" id="WP_115715316.1">
    <property type="nucleotide sequence ID" value="NZ_AP019695.1"/>
</dbReference>
<sequence>MPYIFLHGLGQDLLCWNDVLKFLKISEIENMHCPSLCSFLKKDADYESLYSAFVSYCEQFQEPLHLCGLSLGGILALHYATANPDKVASLVLIGTQYKMPKKLLKVQNTVFHILPNSLFQKQGISKQDMISLTKSMMDLDFTTCLKKIVCPTLVVCGEKDKANRNASIQLKTLLLNANLVFIKHAGHEVNIDAPEALATVLSSFYDEKDIKYR</sequence>
<dbReference type="Proteomes" id="UP000464754">
    <property type="component" value="Chromosome"/>
</dbReference>
<dbReference type="GO" id="GO:0016787">
    <property type="term" value="F:hydrolase activity"/>
    <property type="evidence" value="ECO:0007669"/>
    <property type="project" value="UniProtKB-KW"/>
</dbReference>
<evidence type="ECO:0000313" key="3">
    <source>
        <dbReference type="Proteomes" id="UP000464754"/>
    </source>
</evidence>